<evidence type="ECO:0000256" key="1">
    <source>
        <dbReference type="SAM" id="SignalP"/>
    </source>
</evidence>
<comment type="caution">
    <text evidence="2">The sequence shown here is derived from an EMBL/GenBank/DDBJ whole genome shotgun (WGS) entry which is preliminary data.</text>
</comment>
<dbReference type="Pfam" id="PF11937">
    <property type="entry name" value="DUF3455"/>
    <property type="match status" value="1"/>
</dbReference>
<gene>
    <name evidence="2" type="ORF">HDF08_000284</name>
</gene>
<keyword evidence="1" id="KW-0732">Signal</keyword>
<evidence type="ECO:0008006" key="4">
    <source>
        <dbReference type="Google" id="ProtNLM"/>
    </source>
</evidence>
<dbReference type="Proteomes" id="UP000564385">
    <property type="component" value="Unassembled WGS sequence"/>
</dbReference>
<sequence length="166" mass="18054">MIRTVTLATTFSALSLTARAQDKTIPPLPQQPILTLHAKGSQIYLCQRNENSYQWLFTAPAARLFNDAGNEVATHGDGPVWNYQDSSSIQGIVQVKVPSPDPASIPWLLLKAVNPARTGILTKVDFIRRSDTHGGIAPTTGCDECHADAVARVPYTATYTFYSAKP</sequence>
<dbReference type="InterPro" id="IPR021851">
    <property type="entry name" value="DUF3455"/>
</dbReference>
<dbReference type="PANTHER" id="PTHR35567">
    <property type="entry name" value="MALATE DEHYDROGENASE (AFU_ORTHOLOGUE AFUA_2G13800)"/>
    <property type="match status" value="1"/>
</dbReference>
<organism evidence="2 3">
    <name type="scientific">Tunturiibacter lichenicola</name>
    <dbReference type="NCBI Taxonomy" id="2051959"/>
    <lineage>
        <taxon>Bacteria</taxon>
        <taxon>Pseudomonadati</taxon>
        <taxon>Acidobacteriota</taxon>
        <taxon>Terriglobia</taxon>
        <taxon>Terriglobales</taxon>
        <taxon>Acidobacteriaceae</taxon>
        <taxon>Tunturiibacter</taxon>
    </lineage>
</organism>
<feature type="signal peptide" evidence="1">
    <location>
        <begin position="1"/>
        <end position="20"/>
    </location>
</feature>
<name>A0A852V9X9_9BACT</name>
<dbReference type="PANTHER" id="PTHR35567:SF1">
    <property type="entry name" value="CONSERVED FUNGAL PROTEIN (AFU_ORTHOLOGUE AFUA_1G14230)"/>
    <property type="match status" value="1"/>
</dbReference>
<reference evidence="2 3" key="1">
    <citation type="submission" date="2020-07" db="EMBL/GenBank/DDBJ databases">
        <title>Genomic Encyclopedia of Type Strains, Phase IV (KMG-V): Genome sequencing to study the core and pangenomes of soil and plant-associated prokaryotes.</title>
        <authorList>
            <person name="Whitman W."/>
        </authorList>
    </citation>
    <scope>NUCLEOTIDE SEQUENCE [LARGE SCALE GENOMIC DNA]</scope>
    <source>
        <strain evidence="2 3">M8UP22</strain>
    </source>
</reference>
<accession>A0A852V9X9</accession>
<protein>
    <recommendedName>
        <fullName evidence="4">DUF3455 domain-containing protein</fullName>
    </recommendedName>
</protein>
<dbReference type="AlphaFoldDB" id="A0A852V9X9"/>
<evidence type="ECO:0000313" key="3">
    <source>
        <dbReference type="Proteomes" id="UP000564385"/>
    </source>
</evidence>
<feature type="chain" id="PRO_5032986754" description="DUF3455 domain-containing protein" evidence="1">
    <location>
        <begin position="21"/>
        <end position="166"/>
    </location>
</feature>
<evidence type="ECO:0000313" key="2">
    <source>
        <dbReference type="EMBL" id="NYF88217.1"/>
    </source>
</evidence>
<dbReference type="EMBL" id="JACCCU010000001">
    <property type="protein sequence ID" value="NYF88217.1"/>
    <property type="molecule type" value="Genomic_DNA"/>
</dbReference>
<proteinExistence type="predicted"/>